<name>A0A409VHA0_9AGAR</name>
<dbReference type="EMBL" id="NHYE01005649">
    <property type="protein sequence ID" value="PPQ65643.1"/>
    <property type="molecule type" value="Genomic_DNA"/>
</dbReference>
<accession>A0A409VHA0</accession>
<dbReference type="InParanoid" id="A0A409VHA0"/>
<protein>
    <submittedName>
        <fullName evidence="2">Uncharacterized protein</fullName>
    </submittedName>
</protein>
<keyword evidence="3" id="KW-1185">Reference proteome</keyword>
<feature type="region of interest" description="Disordered" evidence="1">
    <location>
        <begin position="86"/>
        <end position="120"/>
    </location>
</feature>
<evidence type="ECO:0000313" key="2">
    <source>
        <dbReference type="EMBL" id="PPQ65643.1"/>
    </source>
</evidence>
<organism evidence="2 3">
    <name type="scientific">Gymnopilus dilepis</name>
    <dbReference type="NCBI Taxonomy" id="231916"/>
    <lineage>
        <taxon>Eukaryota</taxon>
        <taxon>Fungi</taxon>
        <taxon>Dikarya</taxon>
        <taxon>Basidiomycota</taxon>
        <taxon>Agaricomycotina</taxon>
        <taxon>Agaricomycetes</taxon>
        <taxon>Agaricomycetidae</taxon>
        <taxon>Agaricales</taxon>
        <taxon>Agaricineae</taxon>
        <taxon>Hymenogastraceae</taxon>
        <taxon>Gymnopilus</taxon>
    </lineage>
</organism>
<comment type="caution">
    <text evidence="2">The sequence shown here is derived from an EMBL/GenBank/DDBJ whole genome shotgun (WGS) entry which is preliminary data.</text>
</comment>
<proteinExistence type="predicted"/>
<dbReference type="AlphaFoldDB" id="A0A409VHA0"/>
<evidence type="ECO:0000313" key="3">
    <source>
        <dbReference type="Proteomes" id="UP000284706"/>
    </source>
</evidence>
<sequence>MADQPGKNDTYEYSSTSSFNSFFHLPGDGFRYSVTLPDKLEAAKSISADERAAYIMANFDIKEPDRNTFTKVSVVARDGHKYSITSPNKLEEHHAMDDSERKTAYVKENFDDKDGQTREA</sequence>
<dbReference type="Proteomes" id="UP000284706">
    <property type="component" value="Unassembled WGS sequence"/>
</dbReference>
<evidence type="ECO:0000256" key="1">
    <source>
        <dbReference type="SAM" id="MobiDB-lite"/>
    </source>
</evidence>
<reference evidence="2 3" key="1">
    <citation type="journal article" date="2018" name="Evol. Lett.">
        <title>Horizontal gene cluster transfer increased hallucinogenic mushroom diversity.</title>
        <authorList>
            <person name="Reynolds H.T."/>
            <person name="Vijayakumar V."/>
            <person name="Gluck-Thaler E."/>
            <person name="Korotkin H.B."/>
            <person name="Matheny P.B."/>
            <person name="Slot J.C."/>
        </authorList>
    </citation>
    <scope>NUCLEOTIDE SEQUENCE [LARGE SCALE GENOMIC DNA]</scope>
    <source>
        <strain evidence="2 3">SRW20</strain>
    </source>
</reference>
<gene>
    <name evidence="2" type="ORF">CVT26_000585</name>
</gene>
<feature type="compositionally biased region" description="Basic and acidic residues" evidence="1">
    <location>
        <begin position="89"/>
        <end position="120"/>
    </location>
</feature>